<evidence type="ECO:0000259" key="2">
    <source>
        <dbReference type="Pfam" id="PF00144"/>
    </source>
</evidence>
<keyword evidence="1" id="KW-1133">Transmembrane helix</keyword>
<feature type="domain" description="Beta-lactamase-related" evidence="2">
    <location>
        <begin position="62"/>
        <end position="246"/>
    </location>
</feature>
<protein>
    <recommendedName>
        <fullName evidence="2">Beta-lactamase-related domain-containing protein</fullName>
    </recommendedName>
</protein>
<dbReference type="InterPro" id="IPR012338">
    <property type="entry name" value="Beta-lactam/transpept-like"/>
</dbReference>
<name>X0T4M0_9ZZZZ</name>
<dbReference type="InterPro" id="IPR050789">
    <property type="entry name" value="Diverse_Enzym_Activities"/>
</dbReference>
<dbReference type="PANTHER" id="PTHR43283:SF3">
    <property type="entry name" value="BETA-LACTAMASE FAMILY PROTEIN (AFU_ORTHOLOGUE AFUA_5G07500)"/>
    <property type="match status" value="1"/>
</dbReference>
<evidence type="ECO:0000256" key="1">
    <source>
        <dbReference type="SAM" id="Phobius"/>
    </source>
</evidence>
<dbReference type="Gene3D" id="3.40.710.10">
    <property type="entry name" value="DD-peptidase/beta-lactamase superfamily"/>
    <property type="match status" value="1"/>
</dbReference>
<dbReference type="AlphaFoldDB" id="X0T4M0"/>
<keyword evidence="1" id="KW-0472">Membrane</keyword>
<accession>X0T4M0</accession>
<proteinExistence type="predicted"/>
<sequence length="252" mass="28254">MADVKRIPLPVLGVSLMIIVIVAVYYVDEYNQTYRPTPEAPVFAYASPESQGISNETISELADIVQGYFDEELIVGAEFVVIKNRKIVLHEVVGWNDREGEILMERNTLFNIRSMTKQITGAAIQILIDEGRLRLDSRVAEHLPGFDNDDSLNITIEQLLTHRSGLPLSILTAADEYETLYSMANETGIIGPEFEPGSKFWYSDAGTEVLGAIVEVETGVPLDAFVTEHILEPLRMNDSFYYHPATQNDSRR</sequence>
<dbReference type="SUPFAM" id="SSF56601">
    <property type="entry name" value="beta-lactamase/transpeptidase-like"/>
    <property type="match status" value="1"/>
</dbReference>
<organism evidence="3">
    <name type="scientific">marine sediment metagenome</name>
    <dbReference type="NCBI Taxonomy" id="412755"/>
    <lineage>
        <taxon>unclassified sequences</taxon>
        <taxon>metagenomes</taxon>
        <taxon>ecological metagenomes</taxon>
    </lineage>
</organism>
<keyword evidence="1" id="KW-0812">Transmembrane</keyword>
<gene>
    <name evidence="3" type="ORF">S01H1_12839</name>
</gene>
<dbReference type="PANTHER" id="PTHR43283">
    <property type="entry name" value="BETA-LACTAMASE-RELATED"/>
    <property type="match status" value="1"/>
</dbReference>
<dbReference type="EMBL" id="BARS01006601">
    <property type="protein sequence ID" value="GAF70985.1"/>
    <property type="molecule type" value="Genomic_DNA"/>
</dbReference>
<evidence type="ECO:0000313" key="3">
    <source>
        <dbReference type="EMBL" id="GAF70985.1"/>
    </source>
</evidence>
<comment type="caution">
    <text evidence="3">The sequence shown here is derived from an EMBL/GenBank/DDBJ whole genome shotgun (WGS) entry which is preliminary data.</text>
</comment>
<feature type="transmembrane region" description="Helical" evidence="1">
    <location>
        <begin position="7"/>
        <end position="27"/>
    </location>
</feature>
<dbReference type="InterPro" id="IPR001466">
    <property type="entry name" value="Beta-lactam-related"/>
</dbReference>
<feature type="non-terminal residue" evidence="3">
    <location>
        <position position="252"/>
    </location>
</feature>
<dbReference type="Pfam" id="PF00144">
    <property type="entry name" value="Beta-lactamase"/>
    <property type="match status" value="1"/>
</dbReference>
<reference evidence="3" key="1">
    <citation type="journal article" date="2014" name="Front. Microbiol.">
        <title>High frequency of phylogenetically diverse reductive dehalogenase-homologous genes in deep subseafloor sedimentary metagenomes.</title>
        <authorList>
            <person name="Kawai M."/>
            <person name="Futagami T."/>
            <person name="Toyoda A."/>
            <person name="Takaki Y."/>
            <person name="Nishi S."/>
            <person name="Hori S."/>
            <person name="Arai W."/>
            <person name="Tsubouchi T."/>
            <person name="Morono Y."/>
            <person name="Uchiyama I."/>
            <person name="Ito T."/>
            <person name="Fujiyama A."/>
            <person name="Inagaki F."/>
            <person name="Takami H."/>
        </authorList>
    </citation>
    <scope>NUCLEOTIDE SEQUENCE</scope>
    <source>
        <strain evidence="3">Expedition CK06-06</strain>
    </source>
</reference>